<dbReference type="Proteomes" id="UP000632195">
    <property type="component" value="Unassembled WGS sequence"/>
</dbReference>
<dbReference type="PANTHER" id="PTHR48207">
    <property type="entry name" value="SUCCINATE--HYDROXYMETHYLGLUTARATE COA-TRANSFERASE"/>
    <property type="match status" value="1"/>
</dbReference>
<gene>
    <name evidence="2" type="ORF">GCM10007108_06940</name>
</gene>
<proteinExistence type="predicted"/>
<dbReference type="InterPro" id="IPR023606">
    <property type="entry name" value="CoA-Trfase_III_dom_1_sf"/>
</dbReference>
<keyword evidence="1 2" id="KW-0808">Transferase</keyword>
<dbReference type="AlphaFoldDB" id="A0AA37BQS1"/>
<dbReference type="InterPro" id="IPR050483">
    <property type="entry name" value="CoA-transferase_III_domain"/>
</dbReference>
<dbReference type="RefSeq" id="WP_229657473.1">
    <property type="nucleotide sequence ID" value="NZ_BMNY01000001.1"/>
</dbReference>
<evidence type="ECO:0000256" key="1">
    <source>
        <dbReference type="ARBA" id="ARBA00022679"/>
    </source>
</evidence>
<dbReference type="Pfam" id="PF02515">
    <property type="entry name" value="CoA_transf_3"/>
    <property type="match status" value="1"/>
</dbReference>
<dbReference type="EMBL" id="BMNY01000001">
    <property type="protein sequence ID" value="GGM71429.1"/>
    <property type="molecule type" value="Genomic_DNA"/>
</dbReference>
<dbReference type="PANTHER" id="PTHR48207:SF3">
    <property type="entry name" value="SUCCINATE--HYDROXYMETHYLGLUTARATE COA-TRANSFERASE"/>
    <property type="match status" value="1"/>
</dbReference>
<dbReference type="Gene3D" id="3.40.50.10540">
    <property type="entry name" value="Crotonobetainyl-coa:carnitine coa-transferase, domain 1"/>
    <property type="match status" value="1"/>
</dbReference>
<reference evidence="2" key="1">
    <citation type="journal article" date="2014" name="Int. J. Syst. Evol. Microbiol.">
        <title>Complete genome sequence of Corynebacterium casei LMG S-19264T (=DSM 44701T), isolated from a smear-ripened cheese.</title>
        <authorList>
            <consortium name="US DOE Joint Genome Institute (JGI-PGF)"/>
            <person name="Walter F."/>
            <person name="Albersmeier A."/>
            <person name="Kalinowski J."/>
            <person name="Ruckert C."/>
        </authorList>
    </citation>
    <scope>NUCLEOTIDE SEQUENCE</scope>
    <source>
        <strain evidence="2">JCM 13583</strain>
    </source>
</reference>
<organism evidence="2 3">
    <name type="scientific">Thermogymnomonas acidicola</name>
    <dbReference type="NCBI Taxonomy" id="399579"/>
    <lineage>
        <taxon>Archaea</taxon>
        <taxon>Methanobacteriati</taxon>
        <taxon>Thermoplasmatota</taxon>
        <taxon>Thermoplasmata</taxon>
        <taxon>Thermoplasmatales</taxon>
        <taxon>Thermogymnomonas</taxon>
    </lineage>
</organism>
<evidence type="ECO:0000313" key="2">
    <source>
        <dbReference type="EMBL" id="GGM71429.1"/>
    </source>
</evidence>
<comment type="caution">
    <text evidence="2">The sequence shown here is derived from an EMBL/GenBank/DDBJ whole genome shotgun (WGS) entry which is preliminary data.</text>
</comment>
<name>A0AA37BQS1_9ARCH</name>
<sequence length="377" mass="41627">MQSSLGGIRVVDFTVAMAGPYCTMMLGDLGAEVIKVEPPQGDVTRSWAPPYIAGQSAYFLSVNRNKRSISVDLKDESNRERVRKLIASSDVVVENFKPGVMRKLGLDYESVRQLNERIIYCSISGFGQTGPRAEQPGFDLTILAMSGLMSITGEPERPPVKFGVPIADIVSGLHAAIAIVAAIRHRDRTGEGQYIDMSMLEANMSVLTHQAFSYFATGRDPEKHGSAHSSIAPYQVFRASDGYIAVAVGSEKQWSSFCRAIGREDLERDERFRTNPDRVRHREELVAELERVFITRDRQYWVSALMAASVPAAPVLNVSEAMHDEQVKAREVVGEIDAGYGRVPVISSPFRMSKTPGTVRLPPPLLGQDNELLEEVQ</sequence>
<dbReference type="InterPro" id="IPR044855">
    <property type="entry name" value="CoA-Trfase_III_dom3_sf"/>
</dbReference>
<dbReference type="InterPro" id="IPR003673">
    <property type="entry name" value="CoA-Trfase_fam_III"/>
</dbReference>
<reference evidence="2" key="2">
    <citation type="submission" date="2022-09" db="EMBL/GenBank/DDBJ databases">
        <authorList>
            <person name="Sun Q."/>
            <person name="Ohkuma M."/>
        </authorList>
    </citation>
    <scope>NUCLEOTIDE SEQUENCE</scope>
    <source>
        <strain evidence="2">JCM 13583</strain>
    </source>
</reference>
<dbReference type="Gene3D" id="3.30.1540.10">
    <property type="entry name" value="formyl-coa transferase, domain 3"/>
    <property type="match status" value="1"/>
</dbReference>
<dbReference type="SUPFAM" id="SSF89796">
    <property type="entry name" value="CoA-transferase family III (CaiB/BaiF)"/>
    <property type="match status" value="1"/>
</dbReference>
<keyword evidence="3" id="KW-1185">Reference proteome</keyword>
<evidence type="ECO:0000313" key="3">
    <source>
        <dbReference type="Proteomes" id="UP000632195"/>
    </source>
</evidence>
<accession>A0AA37BQS1</accession>
<protein>
    <submittedName>
        <fullName evidence="2">CoA transferase</fullName>
    </submittedName>
</protein>
<dbReference type="GO" id="GO:0008410">
    <property type="term" value="F:CoA-transferase activity"/>
    <property type="evidence" value="ECO:0007669"/>
    <property type="project" value="TreeGrafter"/>
</dbReference>